<protein>
    <submittedName>
        <fullName evidence="12">Zinc transporter ZntB</fullName>
    </submittedName>
</protein>
<dbReference type="EMBL" id="SBKP01000014">
    <property type="protein sequence ID" value="RXR26535.1"/>
    <property type="molecule type" value="Genomic_DNA"/>
</dbReference>
<comment type="similarity">
    <text evidence="2">Belongs to the CorA metal ion transporter (MIT) (TC 1.A.35) family.</text>
</comment>
<dbReference type="InterPro" id="IPR045863">
    <property type="entry name" value="CorA_TM1_TM2"/>
</dbReference>
<organism evidence="12 13">
    <name type="scientific">Sphingobium fluviale</name>
    <dbReference type="NCBI Taxonomy" id="2506423"/>
    <lineage>
        <taxon>Bacteria</taxon>
        <taxon>Pseudomonadati</taxon>
        <taxon>Pseudomonadota</taxon>
        <taxon>Alphaproteobacteria</taxon>
        <taxon>Sphingomonadales</taxon>
        <taxon>Sphingomonadaceae</taxon>
        <taxon>Sphingobium</taxon>
    </lineage>
</organism>
<evidence type="ECO:0000256" key="2">
    <source>
        <dbReference type="ARBA" id="ARBA00009765"/>
    </source>
</evidence>
<dbReference type="PANTHER" id="PTHR46494:SF3">
    <property type="entry name" value="ZINC TRANSPORT PROTEIN ZNTB"/>
    <property type="match status" value="1"/>
</dbReference>
<evidence type="ECO:0000256" key="6">
    <source>
        <dbReference type="ARBA" id="ARBA00022692"/>
    </source>
</evidence>
<keyword evidence="6 11" id="KW-0812">Transmembrane</keyword>
<keyword evidence="10 11" id="KW-0472">Membrane</keyword>
<dbReference type="Gene3D" id="1.20.58.340">
    <property type="entry name" value="Magnesium transport protein CorA, transmembrane region"/>
    <property type="match status" value="2"/>
</dbReference>
<dbReference type="GO" id="GO:0015095">
    <property type="term" value="F:magnesium ion transmembrane transporter activity"/>
    <property type="evidence" value="ECO:0007669"/>
    <property type="project" value="TreeGrafter"/>
</dbReference>
<keyword evidence="7" id="KW-0862">Zinc</keyword>
<comment type="subcellular location">
    <subcellularLocation>
        <location evidence="1">Cell membrane</location>
        <topology evidence="1">Multi-pass membrane protein</topology>
    </subcellularLocation>
</comment>
<dbReference type="Proteomes" id="UP000290958">
    <property type="component" value="Unassembled WGS sequence"/>
</dbReference>
<dbReference type="PANTHER" id="PTHR46494">
    <property type="entry name" value="CORA FAMILY METAL ION TRANSPORTER (EUROFUNG)"/>
    <property type="match status" value="1"/>
</dbReference>
<dbReference type="SUPFAM" id="SSF144083">
    <property type="entry name" value="Magnesium transport protein CorA, transmembrane region"/>
    <property type="match status" value="1"/>
</dbReference>
<evidence type="ECO:0000256" key="8">
    <source>
        <dbReference type="ARBA" id="ARBA00022989"/>
    </source>
</evidence>
<dbReference type="GO" id="GO:0050897">
    <property type="term" value="F:cobalt ion binding"/>
    <property type="evidence" value="ECO:0007669"/>
    <property type="project" value="TreeGrafter"/>
</dbReference>
<dbReference type="GO" id="GO:0000287">
    <property type="term" value="F:magnesium ion binding"/>
    <property type="evidence" value="ECO:0007669"/>
    <property type="project" value="TreeGrafter"/>
</dbReference>
<dbReference type="Gene3D" id="3.30.460.20">
    <property type="entry name" value="CorA soluble domain-like"/>
    <property type="match status" value="1"/>
</dbReference>
<evidence type="ECO:0000256" key="10">
    <source>
        <dbReference type="ARBA" id="ARBA00023136"/>
    </source>
</evidence>
<dbReference type="GO" id="GO:0005886">
    <property type="term" value="C:plasma membrane"/>
    <property type="evidence" value="ECO:0007669"/>
    <property type="project" value="UniProtKB-SubCell"/>
</dbReference>
<evidence type="ECO:0000256" key="1">
    <source>
        <dbReference type="ARBA" id="ARBA00004651"/>
    </source>
</evidence>
<dbReference type="RefSeq" id="WP_129404941.1">
    <property type="nucleotide sequence ID" value="NZ_SBKP01000014.1"/>
</dbReference>
<keyword evidence="5" id="KW-0997">Cell inner membrane</keyword>
<keyword evidence="13" id="KW-1185">Reference proteome</keyword>
<feature type="transmembrane region" description="Helical" evidence="11">
    <location>
        <begin position="290"/>
        <end position="310"/>
    </location>
</feature>
<keyword evidence="3" id="KW-0813">Transport</keyword>
<feature type="transmembrane region" description="Helical" evidence="11">
    <location>
        <begin position="256"/>
        <end position="278"/>
    </location>
</feature>
<evidence type="ECO:0000256" key="4">
    <source>
        <dbReference type="ARBA" id="ARBA00022475"/>
    </source>
</evidence>
<evidence type="ECO:0000256" key="9">
    <source>
        <dbReference type="ARBA" id="ARBA00023065"/>
    </source>
</evidence>
<evidence type="ECO:0000313" key="12">
    <source>
        <dbReference type="EMBL" id="RXR26535.1"/>
    </source>
</evidence>
<keyword evidence="8 11" id="KW-1133">Transmembrane helix</keyword>
<dbReference type="InterPro" id="IPR045861">
    <property type="entry name" value="CorA_cytoplasmic_dom"/>
</dbReference>
<dbReference type="SUPFAM" id="SSF143865">
    <property type="entry name" value="CorA soluble domain-like"/>
    <property type="match status" value="1"/>
</dbReference>
<sequence>MSRFFLHMGGTTREADLPACLTHDPAHEFLWVHLDGKSDDVDGILAQFADIPPPAVAALKAHETRPRSAQFDEGALVNMRGLGAPSAIDGDPLVSIRFWAQRGLVVSLSYRELGVMDRLIARMLAGELADPGDLLSATAMEITDALDPEIADLGDALDGIESSVLEDGSTVERRKVAQLRAQAIAYRRFLAPQRQATERLMTMPANWLEPDDRLHLQEAADRCARMVEELESVRERAALTHEALTDLRAEHMNKQALVLAIVALIFLPLTFITGLIGMNVAGIPFAHEPWAFWGVVAFCVVTGGGVGIWFKATRWLQK</sequence>
<proteinExistence type="inferred from homology"/>
<gene>
    <name evidence="12" type="ORF">EQG66_12550</name>
</gene>
<dbReference type="OrthoDB" id="9803484at2"/>
<dbReference type="AlphaFoldDB" id="A0A4V1N388"/>
<name>A0A4V1N388_9SPHN</name>
<dbReference type="InterPro" id="IPR002523">
    <property type="entry name" value="MgTranspt_CorA/ZnTranspt_ZntB"/>
</dbReference>
<evidence type="ECO:0000313" key="13">
    <source>
        <dbReference type="Proteomes" id="UP000290958"/>
    </source>
</evidence>
<comment type="caution">
    <text evidence="12">The sequence shown here is derived from an EMBL/GenBank/DDBJ whole genome shotgun (WGS) entry which is preliminary data.</text>
</comment>
<dbReference type="CDD" id="cd12833">
    <property type="entry name" value="ZntB-like_1"/>
    <property type="match status" value="1"/>
</dbReference>
<reference evidence="13" key="1">
    <citation type="submission" date="2019-01" db="EMBL/GenBank/DDBJ databases">
        <title>Cytophagaceae bacterium strain CAR-16.</title>
        <authorList>
            <person name="Chen W.-M."/>
        </authorList>
    </citation>
    <scope>NUCLEOTIDE SEQUENCE [LARGE SCALE GENOMIC DNA]</scope>
    <source>
        <strain evidence="13">CHR27</strain>
    </source>
</reference>
<dbReference type="Pfam" id="PF01544">
    <property type="entry name" value="CorA"/>
    <property type="match status" value="1"/>
</dbReference>
<evidence type="ECO:0000256" key="7">
    <source>
        <dbReference type="ARBA" id="ARBA00022833"/>
    </source>
</evidence>
<accession>A0A4V1N388</accession>
<keyword evidence="9" id="KW-0406">Ion transport</keyword>
<keyword evidence="4" id="KW-1003">Cell membrane</keyword>
<evidence type="ECO:0000256" key="3">
    <source>
        <dbReference type="ARBA" id="ARBA00022448"/>
    </source>
</evidence>
<dbReference type="GO" id="GO:0015087">
    <property type="term" value="F:cobalt ion transmembrane transporter activity"/>
    <property type="evidence" value="ECO:0007669"/>
    <property type="project" value="TreeGrafter"/>
</dbReference>
<evidence type="ECO:0000256" key="11">
    <source>
        <dbReference type="SAM" id="Phobius"/>
    </source>
</evidence>
<evidence type="ECO:0000256" key="5">
    <source>
        <dbReference type="ARBA" id="ARBA00022519"/>
    </source>
</evidence>